<dbReference type="InterPro" id="IPR036188">
    <property type="entry name" value="FAD/NAD-bd_sf"/>
</dbReference>
<sequence length="330" mass="36465">MIALKLRRAGLRCMMIAPRMPANREGAIESLPPNVPRLLEAAGLPHHHFADAIAGRFHGIVSDGVVRPFLEETGTSHMPGEGWHVDRRLFDRVLLNHVFEQDVTIMRERLTAVEFTRDGVMAQSLSASVRARWLVDASGRSGVLQRLCRLAVLRPGKQMFAWRGVTRIQRDRGNIEANDRKTSSMPTYQTFGSSWLWQAPLDDGSLAWTWAGDANRPPRAPSPDDTGLCDVAHARGFDVSWRVVRPTAGAAYWIVGDAAALLDPRTGQGVLFALLSAIAAARSIIAVEQAPHLRSFEAATYDAFVMSEFRHKCAELSSRVPPASRRDSLD</sequence>
<proteinExistence type="predicted"/>
<dbReference type="SUPFAM" id="SSF51905">
    <property type="entry name" value="FAD/NAD(P)-binding domain"/>
    <property type="match status" value="1"/>
</dbReference>
<reference evidence="3 4" key="1">
    <citation type="submission" date="2020-04" db="EMBL/GenBank/DDBJ databases">
        <authorList>
            <person name="De Canck E."/>
        </authorList>
    </citation>
    <scope>NUCLEOTIDE SEQUENCE [LARGE SCALE GENOMIC DNA]</scope>
    <source>
        <strain evidence="3 4">LMG 29739</strain>
    </source>
</reference>
<accession>A0A6J5DE10</accession>
<dbReference type="Pfam" id="PF01494">
    <property type="entry name" value="FAD_binding_3"/>
    <property type="match status" value="1"/>
</dbReference>
<dbReference type="PANTHER" id="PTHR43747">
    <property type="entry name" value="FAD-BINDING PROTEIN"/>
    <property type="match status" value="1"/>
</dbReference>
<dbReference type="Proteomes" id="UP000494329">
    <property type="component" value="Unassembled WGS sequence"/>
</dbReference>
<dbReference type="InterPro" id="IPR002938">
    <property type="entry name" value="FAD-bd"/>
</dbReference>
<dbReference type="PANTHER" id="PTHR43747:SF5">
    <property type="entry name" value="FAD-BINDING DOMAIN-CONTAINING PROTEIN"/>
    <property type="match status" value="1"/>
</dbReference>
<dbReference type="Gene3D" id="3.50.50.60">
    <property type="entry name" value="FAD/NAD(P)-binding domain"/>
    <property type="match status" value="1"/>
</dbReference>
<dbReference type="AlphaFoldDB" id="A0A6J5DE10"/>
<evidence type="ECO:0000313" key="4">
    <source>
        <dbReference type="Proteomes" id="UP000494329"/>
    </source>
</evidence>
<feature type="domain" description="FAD-binding" evidence="2">
    <location>
        <begin position="1"/>
        <end position="288"/>
    </location>
</feature>
<evidence type="ECO:0000256" key="1">
    <source>
        <dbReference type="ARBA" id="ARBA00023002"/>
    </source>
</evidence>
<keyword evidence="4" id="KW-1185">Reference proteome</keyword>
<protein>
    <recommendedName>
        <fullName evidence="2">FAD-binding domain-containing protein</fullName>
    </recommendedName>
</protein>
<evidence type="ECO:0000313" key="3">
    <source>
        <dbReference type="EMBL" id="CAB3751657.1"/>
    </source>
</evidence>
<dbReference type="GO" id="GO:0016491">
    <property type="term" value="F:oxidoreductase activity"/>
    <property type="evidence" value="ECO:0007669"/>
    <property type="project" value="UniProtKB-KW"/>
</dbReference>
<keyword evidence="1" id="KW-0560">Oxidoreductase</keyword>
<organism evidence="3 4">
    <name type="scientific">Paraburkholderia solisilvae</name>
    <dbReference type="NCBI Taxonomy" id="624376"/>
    <lineage>
        <taxon>Bacteria</taxon>
        <taxon>Pseudomonadati</taxon>
        <taxon>Pseudomonadota</taxon>
        <taxon>Betaproteobacteria</taxon>
        <taxon>Burkholderiales</taxon>
        <taxon>Burkholderiaceae</taxon>
        <taxon>Paraburkholderia</taxon>
    </lineage>
</organism>
<dbReference type="InterPro" id="IPR050816">
    <property type="entry name" value="Flavin-dep_Halogenase_NPB"/>
</dbReference>
<dbReference type="EMBL" id="CADIKF010000007">
    <property type="protein sequence ID" value="CAB3751657.1"/>
    <property type="molecule type" value="Genomic_DNA"/>
</dbReference>
<evidence type="ECO:0000259" key="2">
    <source>
        <dbReference type="Pfam" id="PF01494"/>
    </source>
</evidence>
<dbReference type="GO" id="GO:0071949">
    <property type="term" value="F:FAD binding"/>
    <property type="evidence" value="ECO:0007669"/>
    <property type="project" value="InterPro"/>
</dbReference>
<name>A0A6J5DE10_9BURK</name>
<gene>
    <name evidence="3" type="ORF">LMG29739_01349</name>
</gene>